<organism evidence="4 5">
    <name type="scientific">Anaplasma platys</name>
    <dbReference type="NCBI Taxonomy" id="949"/>
    <lineage>
        <taxon>Bacteria</taxon>
        <taxon>Pseudomonadati</taxon>
        <taxon>Pseudomonadota</taxon>
        <taxon>Alphaproteobacteria</taxon>
        <taxon>Rickettsiales</taxon>
        <taxon>Anaplasmataceae</taxon>
        <taxon>Anaplasma</taxon>
    </lineage>
</organism>
<keyword evidence="5" id="KW-1185">Reference proteome</keyword>
<evidence type="ECO:0000256" key="1">
    <source>
        <dbReference type="ARBA" id="ARBA00008520"/>
    </source>
</evidence>
<keyword evidence="3" id="KW-0408">Iron</keyword>
<dbReference type="RefSeq" id="WP_169192862.1">
    <property type="nucleotide sequence ID" value="NZ_CP046391.1"/>
</dbReference>
<dbReference type="PANTHER" id="PTHR30006:SF15">
    <property type="entry name" value="IRON-UTILIZATION PERIPLASMIC PROTEIN"/>
    <property type="match status" value="1"/>
</dbReference>
<dbReference type="Proteomes" id="UP000500930">
    <property type="component" value="Chromosome"/>
</dbReference>
<dbReference type="GO" id="GO:0046872">
    <property type="term" value="F:metal ion binding"/>
    <property type="evidence" value="ECO:0007669"/>
    <property type="project" value="UniProtKB-KW"/>
</dbReference>
<evidence type="ECO:0000256" key="2">
    <source>
        <dbReference type="ARBA" id="ARBA00022729"/>
    </source>
</evidence>
<evidence type="ECO:0000256" key="3">
    <source>
        <dbReference type="PIRSR" id="PIRSR002825-1"/>
    </source>
</evidence>
<accession>A0A858PX90</accession>
<gene>
    <name evidence="4" type="primary">futA1</name>
    <name evidence="4" type="ORF">ANPL_00425</name>
</gene>
<dbReference type="EMBL" id="CP046391">
    <property type="protein sequence ID" value="QJC27206.1"/>
    <property type="molecule type" value="Genomic_DNA"/>
</dbReference>
<dbReference type="PANTHER" id="PTHR30006">
    <property type="entry name" value="THIAMINE-BINDING PERIPLASMIC PROTEIN-RELATED"/>
    <property type="match status" value="1"/>
</dbReference>
<comment type="similarity">
    <text evidence="1">Belongs to the bacterial solute-binding protein 1 family.</text>
</comment>
<dbReference type="CDD" id="cd13542">
    <property type="entry name" value="PBP2_FutA1_ilke"/>
    <property type="match status" value="1"/>
</dbReference>
<dbReference type="PIRSF" id="PIRSF002825">
    <property type="entry name" value="CfbpA"/>
    <property type="match status" value="1"/>
</dbReference>
<protein>
    <submittedName>
        <fullName evidence="4">Iron uptake protein A1</fullName>
    </submittedName>
</protein>
<evidence type="ECO:0000313" key="5">
    <source>
        <dbReference type="Proteomes" id="UP000500930"/>
    </source>
</evidence>
<dbReference type="SUPFAM" id="SSF53850">
    <property type="entry name" value="Periplasmic binding protein-like II"/>
    <property type="match status" value="1"/>
</dbReference>
<dbReference type="AlphaFoldDB" id="A0A858PX90"/>
<keyword evidence="2" id="KW-0732">Signal</keyword>
<dbReference type="Pfam" id="PF13343">
    <property type="entry name" value="SBP_bac_6"/>
    <property type="match status" value="1"/>
</dbReference>
<reference evidence="4 5" key="1">
    <citation type="journal article" date="2020" name="Pathogens">
        <title>First Whole Genome Sequence of Anaplasma platys, an Obligate Intracellular Rickettsial Pathogen of Dogs.</title>
        <authorList>
            <person name="Llanes A."/>
            <person name="Rajeev S."/>
        </authorList>
    </citation>
    <scope>NUCLEOTIDE SEQUENCE [LARGE SCALE GENOMIC DNA]</scope>
    <source>
        <strain evidence="4 5">S3</strain>
    </source>
</reference>
<dbReference type="KEGG" id="aplt:ANPL_00425"/>
<dbReference type="InterPro" id="IPR026045">
    <property type="entry name" value="Ferric-bd"/>
</dbReference>
<dbReference type="GO" id="GO:0030288">
    <property type="term" value="C:outer membrane-bounded periplasmic space"/>
    <property type="evidence" value="ECO:0007669"/>
    <property type="project" value="TreeGrafter"/>
</dbReference>
<proteinExistence type="inferred from homology"/>
<feature type="binding site" evidence="3">
    <location>
        <position position="227"/>
    </location>
    <ligand>
        <name>Fe cation</name>
        <dbReference type="ChEBI" id="CHEBI:24875"/>
    </ligand>
</feature>
<name>A0A858PX90_9RICK</name>
<evidence type="ECO:0000313" key="4">
    <source>
        <dbReference type="EMBL" id="QJC27206.1"/>
    </source>
</evidence>
<keyword evidence="3" id="KW-0479">Metal-binding</keyword>
<feature type="binding site" evidence="3">
    <location>
        <position position="228"/>
    </location>
    <ligand>
        <name>Fe cation</name>
        <dbReference type="ChEBI" id="CHEBI:24875"/>
    </ligand>
</feature>
<sequence length="346" mass="38120">MVRFLSIALAALAIGLGIGFAYNKFGSRGESVVNVYSSRKEELVRDLFKKFTAETGIEVRYVRDKAPQLITRMESEGVYSKADLLLTADATNLILAKNKGLLQPIRSAKLENSIPASLRDGEGYWFGLTKRARIVVYNKGMVDVGKLSTYEDLADPKWRNLLLVSSSNRPYNQSLIAFMIAHNGMDAARKWVRGLVRNMARAPAGGDTDQIRAVAAGEGAIAIVNSYYFGRISSSEDPEDKKVASKVGIFFPNQNTTGAMINISGGGVAKHAKNKANALRLLEFLVSKEAQEIYAHSNKEYPLVEGVSSADILESWGSFKESTLPLRELERYLPESVQLADEEGWK</sequence>
<dbReference type="Gene3D" id="3.40.190.10">
    <property type="entry name" value="Periplasmic binding protein-like II"/>
    <property type="match status" value="2"/>
</dbReference>